<name>A0ABY7FWH1_MYAAR</name>
<dbReference type="Proteomes" id="UP001164746">
    <property type="component" value="Chromosome 14"/>
</dbReference>
<organism evidence="1 2">
    <name type="scientific">Mya arenaria</name>
    <name type="common">Soft-shell clam</name>
    <dbReference type="NCBI Taxonomy" id="6604"/>
    <lineage>
        <taxon>Eukaryota</taxon>
        <taxon>Metazoa</taxon>
        <taxon>Spiralia</taxon>
        <taxon>Lophotrochozoa</taxon>
        <taxon>Mollusca</taxon>
        <taxon>Bivalvia</taxon>
        <taxon>Autobranchia</taxon>
        <taxon>Heteroconchia</taxon>
        <taxon>Euheterodonta</taxon>
        <taxon>Imparidentia</taxon>
        <taxon>Neoheterodontei</taxon>
        <taxon>Myida</taxon>
        <taxon>Myoidea</taxon>
        <taxon>Myidae</taxon>
        <taxon>Mya</taxon>
    </lineage>
</organism>
<protein>
    <submittedName>
        <fullName evidence="1">Uncharacterized protein</fullName>
    </submittedName>
</protein>
<keyword evidence="2" id="KW-1185">Reference proteome</keyword>
<proteinExistence type="predicted"/>
<dbReference type="EMBL" id="CP111025">
    <property type="protein sequence ID" value="WAR25186.1"/>
    <property type="molecule type" value="Genomic_DNA"/>
</dbReference>
<feature type="non-terminal residue" evidence="1">
    <location>
        <position position="1"/>
    </location>
</feature>
<sequence>SLLKYVYVICHLMNVSAEMIIRDKSPILKLERILKCSIKHRFPTPCEWLKTVWNTHEKPRQTIAPTKKAENTAFSCHWISNEGREVIISEPVGQGIMMDNPPASLPDFFTNSSACSAALQGAVKKSPTLEQRLPLGRIEQAEMPYRIIFEAKIV</sequence>
<evidence type="ECO:0000313" key="1">
    <source>
        <dbReference type="EMBL" id="WAR25186.1"/>
    </source>
</evidence>
<reference evidence="1" key="1">
    <citation type="submission" date="2022-11" db="EMBL/GenBank/DDBJ databases">
        <title>Centuries of genome instability and evolution in soft-shell clam transmissible cancer (bioRxiv).</title>
        <authorList>
            <person name="Hart S.F.M."/>
            <person name="Yonemitsu M.A."/>
            <person name="Giersch R.M."/>
            <person name="Beal B.F."/>
            <person name="Arriagada G."/>
            <person name="Davis B.W."/>
            <person name="Ostrander E.A."/>
            <person name="Goff S.P."/>
            <person name="Metzger M.J."/>
        </authorList>
    </citation>
    <scope>NUCLEOTIDE SEQUENCE</scope>
    <source>
        <strain evidence="1">MELC-2E11</strain>
        <tissue evidence="1">Siphon/mantle</tissue>
    </source>
</reference>
<gene>
    <name evidence="1" type="ORF">MAR_010890</name>
</gene>
<accession>A0ABY7FWH1</accession>
<evidence type="ECO:0000313" key="2">
    <source>
        <dbReference type="Proteomes" id="UP001164746"/>
    </source>
</evidence>